<evidence type="ECO:0000256" key="4">
    <source>
        <dbReference type="ARBA" id="ARBA00022989"/>
    </source>
</evidence>
<evidence type="ECO:0000256" key="2">
    <source>
        <dbReference type="ARBA" id="ARBA00022618"/>
    </source>
</evidence>
<evidence type="ECO:0000256" key="8">
    <source>
        <dbReference type="NCBIfam" id="TIGR02209"/>
    </source>
</evidence>
<evidence type="ECO:0000256" key="1">
    <source>
        <dbReference type="ARBA" id="ARBA00022475"/>
    </source>
</evidence>
<dbReference type="InterPro" id="IPR011922">
    <property type="entry name" value="Cell_div_FtsL"/>
</dbReference>
<protein>
    <recommendedName>
        <fullName evidence="7 8">Cell division protein FtsL</fullName>
    </recommendedName>
</protein>
<dbReference type="GO" id="GO:0043093">
    <property type="term" value="P:FtsZ-dependent cytokinesis"/>
    <property type="evidence" value="ECO:0007669"/>
    <property type="project" value="UniProtKB-UniRule"/>
</dbReference>
<comment type="caution">
    <text evidence="10">The sequence shown here is derived from an EMBL/GenBank/DDBJ whole genome shotgun (WGS) entry which is preliminary data.</text>
</comment>
<sequence>MWAPPIAAKNECMEKQEGKNVNDAAVKVAREQRHPAAPPSPKTRRKQRFRLSLAEKMLFVLFFLFVFYAAVHIVSNQVRIYELNKGVQKLEASIDEQKKENNDLYVEVQRLSAYERILQKAKELGLSLNENHVKVVQE</sequence>
<feature type="transmembrane region" description="Helical" evidence="7">
    <location>
        <begin position="53"/>
        <end position="74"/>
    </location>
</feature>
<keyword evidence="9" id="KW-0175">Coiled coil</keyword>
<evidence type="ECO:0000256" key="5">
    <source>
        <dbReference type="ARBA" id="ARBA00023136"/>
    </source>
</evidence>
<feature type="coiled-coil region" evidence="9">
    <location>
        <begin position="80"/>
        <end position="107"/>
    </location>
</feature>
<keyword evidence="5 7" id="KW-0472">Membrane</keyword>
<keyword evidence="3 7" id="KW-0812">Transmembrane</keyword>
<gene>
    <name evidence="7" type="primary">ftsL</name>
    <name evidence="10" type="ORF">T260_10460</name>
</gene>
<comment type="function">
    <text evidence="7">Essential cell division protein.</text>
</comment>
<name>A0A7U9P6T1_GEOTM</name>
<evidence type="ECO:0000313" key="11">
    <source>
        <dbReference type="Proteomes" id="UP000018339"/>
    </source>
</evidence>
<dbReference type="HAMAP" id="MF_00910">
    <property type="entry name" value="FtsL"/>
    <property type="match status" value="1"/>
</dbReference>
<keyword evidence="6 7" id="KW-0131">Cell cycle</keyword>
<keyword evidence="1 7" id="KW-1003">Cell membrane</keyword>
<comment type="subcellular location">
    <subcellularLocation>
        <location evidence="7">Cell membrane</location>
        <topology evidence="7">Single-pass type II membrane protein</topology>
    </subcellularLocation>
    <text evidence="7">Localizes to the division septum where it forms a ring structure.</text>
</comment>
<dbReference type="Pfam" id="PF04977">
    <property type="entry name" value="DivIC"/>
    <property type="match status" value="1"/>
</dbReference>
<dbReference type="GO" id="GO:0032153">
    <property type="term" value="C:cell division site"/>
    <property type="evidence" value="ECO:0007669"/>
    <property type="project" value="UniProtKB-UniRule"/>
</dbReference>
<evidence type="ECO:0000256" key="3">
    <source>
        <dbReference type="ARBA" id="ARBA00022692"/>
    </source>
</evidence>
<evidence type="ECO:0000256" key="9">
    <source>
        <dbReference type="SAM" id="Coils"/>
    </source>
</evidence>
<dbReference type="GO" id="GO:0005886">
    <property type="term" value="C:plasma membrane"/>
    <property type="evidence" value="ECO:0007669"/>
    <property type="project" value="UniProtKB-SubCell"/>
</dbReference>
<keyword evidence="11" id="KW-1185">Reference proteome</keyword>
<dbReference type="EMBL" id="AYSF01000052">
    <property type="protein sequence ID" value="ESU71939.1"/>
    <property type="molecule type" value="Genomic_DNA"/>
</dbReference>
<evidence type="ECO:0000313" key="10">
    <source>
        <dbReference type="EMBL" id="ESU71939.1"/>
    </source>
</evidence>
<dbReference type="InterPro" id="IPR007060">
    <property type="entry name" value="FtsL/DivIC"/>
</dbReference>
<proteinExistence type="inferred from homology"/>
<accession>A0A7U9P6T1</accession>
<evidence type="ECO:0000256" key="7">
    <source>
        <dbReference type="HAMAP-Rule" id="MF_00910"/>
    </source>
</evidence>
<dbReference type="Proteomes" id="UP000018339">
    <property type="component" value="Unassembled WGS sequence"/>
</dbReference>
<keyword evidence="2 7" id="KW-0132">Cell division</keyword>
<organism evidence="10 11">
    <name type="scientific">Geobacillus thermopakistaniensis (strain MAS1)</name>
    <dbReference type="NCBI Taxonomy" id="1408282"/>
    <lineage>
        <taxon>Bacteria</taxon>
        <taxon>Bacillati</taxon>
        <taxon>Bacillota</taxon>
        <taxon>Bacilli</taxon>
        <taxon>Bacillales</taxon>
        <taxon>Anoxybacillaceae</taxon>
        <taxon>Geobacillus</taxon>
    </lineage>
</organism>
<comment type="similarity">
    <text evidence="7">Belongs to the FtsL family.</text>
</comment>
<dbReference type="NCBIfam" id="TIGR02209">
    <property type="entry name" value="ftsL_broad"/>
    <property type="match status" value="1"/>
</dbReference>
<reference evidence="10 11" key="1">
    <citation type="journal article" date="2014" name="Genome Announc.">
        <title>Draft Genome Sequence of Geobacillus thermopakistaniensis Strain MAS1.</title>
        <authorList>
            <person name="Siddiqui M.A."/>
            <person name="Rashid N."/>
            <person name="Ayyampalayam S."/>
            <person name="Whitman W.B."/>
        </authorList>
    </citation>
    <scope>NUCLEOTIDE SEQUENCE [LARGE SCALE GENOMIC DNA]</scope>
    <source>
        <strain evidence="10 11">MAS1</strain>
    </source>
</reference>
<evidence type="ECO:0000256" key="6">
    <source>
        <dbReference type="ARBA" id="ARBA00023306"/>
    </source>
</evidence>
<dbReference type="AlphaFoldDB" id="A0A7U9P6T1"/>
<keyword evidence="4 7" id="KW-1133">Transmembrane helix</keyword>